<dbReference type="AlphaFoldDB" id="A0A9N7YC96"/>
<accession>A0A9N7YC96</accession>
<sequence length="211" mass="21953">MSDSDNNDPQEIFDPSTNPLQEIASNSSGGRRRSLRLAESRSGSRTDEADILIAQLRDQGITPAPGLLPAQLYELADYASLQPGPSSHPMSIPSNPADFSAAPARGRKRTRKTASSKAPTAKISNLPTCSRAPASTPGPGDLLTTTLQSLASTLHSIDNRKETLENAAHFASSSANISAPLIALAQTATHTSSSTSESTQHTLASAVPAAV</sequence>
<feature type="compositionally biased region" description="Polar residues" evidence="1">
    <location>
        <begin position="84"/>
        <end position="94"/>
    </location>
</feature>
<dbReference type="Proteomes" id="UP001153269">
    <property type="component" value="Unassembled WGS sequence"/>
</dbReference>
<reference evidence="2" key="1">
    <citation type="submission" date="2020-03" db="EMBL/GenBank/DDBJ databases">
        <authorList>
            <person name="Weist P."/>
        </authorList>
    </citation>
    <scope>NUCLEOTIDE SEQUENCE</scope>
</reference>
<gene>
    <name evidence="2" type="ORF">PLEPLA_LOCUS14130</name>
</gene>
<protein>
    <submittedName>
        <fullName evidence="2">Uncharacterized protein</fullName>
    </submittedName>
</protein>
<feature type="region of interest" description="Disordered" evidence="1">
    <location>
        <begin position="84"/>
        <end position="135"/>
    </location>
</feature>
<evidence type="ECO:0000313" key="3">
    <source>
        <dbReference type="Proteomes" id="UP001153269"/>
    </source>
</evidence>
<evidence type="ECO:0000313" key="2">
    <source>
        <dbReference type="EMBL" id="CAB1426195.1"/>
    </source>
</evidence>
<keyword evidence="3" id="KW-1185">Reference proteome</keyword>
<feature type="compositionally biased region" description="Basic and acidic residues" evidence="1">
    <location>
        <begin position="36"/>
        <end position="47"/>
    </location>
</feature>
<comment type="caution">
    <text evidence="2">The sequence shown here is derived from an EMBL/GenBank/DDBJ whole genome shotgun (WGS) entry which is preliminary data.</text>
</comment>
<feature type="compositionally biased region" description="Polar residues" evidence="1">
    <location>
        <begin position="9"/>
        <end position="26"/>
    </location>
</feature>
<feature type="compositionally biased region" description="Polar residues" evidence="1">
    <location>
        <begin position="115"/>
        <end position="128"/>
    </location>
</feature>
<feature type="region of interest" description="Disordered" evidence="1">
    <location>
        <begin position="190"/>
        <end position="211"/>
    </location>
</feature>
<organism evidence="2 3">
    <name type="scientific">Pleuronectes platessa</name>
    <name type="common">European plaice</name>
    <dbReference type="NCBI Taxonomy" id="8262"/>
    <lineage>
        <taxon>Eukaryota</taxon>
        <taxon>Metazoa</taxon>
        <taxon>Chordata</taxon>
        <taxon>Craniata</taxon>
        <taxon>Vertebrata</taxon>
        <taxon>Euteleostomi</taxon>
        <taxon>Actinopterygii</taxon>
        <taxon>Neopterygii</taxon>
        <taxon>Teleostei</taxon>
        <taxon>Neoteleostei</taxon>
        <taxon>Acanthomorphata</taxon>
        <taxon>Carangaria</taxon>
        <taxon>Pleuronectiformes</taxon>
        <taxon>Pleuronectoidei</taxon>
        <taxon>Pleuronectidae</taxon>
        <taxon>Pleuronectes</taxon>
    </lineage>
</organism>
<name>A0A9N7YC96_PLEPL</name>
<evidence type="ECO:0000256" key="1">
    <source>
        <dbReference type="SAM" id="MobiDB-lite"/>
    </source>
</evidence>
<dbReference type="EMBL" id="CADEAL010000867">
    <property type="protein sequence ID" value="CAB1426195.1"/>
    <property type="molecule type" value="Genomic_DNA"/>
</dbReference>
<feature type="region of interest" description="Disordered" evidence="1">
    <location>
        <begin position="1"/>
        <end position="47"/>
    </location>
</feature>
<proteinExistence type="predicted"/>
<feature type="compositionally biased region" description="Low complexity" evidence="1">
    <location>
        <begin position="190"/>
        <end position="202"/>
    </location>
</feature>
<feature type="compositionally biased region" description="Basic residues" evidence="1">
    <location>
        <begin position="105"/>
        <end position="114"/>
    </location>
</feature>